<evidence type="ECO:0000313" key="3">
    <source>
        <dbReference type="EMBL" id="MEK9499989.1"/>
    </source>
</evidence>
<dbReference type="InterPro" id="IPR032093">
    <property type="entry name" value="PhoD_N"/>
</dbReference>
<dbReference type="Pfam" id="PF16655">
    <property type="entry name" value="PhoD_N"/>
    <property type="match status" value="1"/>
</dbReference>
<feature type="domain" description="PhoD-like phosphatase metallophosphatase" evidence="1">
    <location>
        <begin position="164"/>
        <end position="517"/>
    </location>
</feature>
<evidence type="ECO:0000259" key="1">
    <source>
        <dbReference type="Pfam" id="PF09423"/>
    </source>
</evidence>
<organism evidence="3 4">
    <name type="scientific">Gaopeijia maritima</name>
    <dbReference type="NCBI Taxonomy" id="3119007"/>
    <lineage>
        <taxon>Bacteria</taxon>
        <taxon>Pseudomonadati</taxon>
        <taxon>Gemmatimonadota</taxon>
        <taxon>Longimicrobiia</taxon>
        <taxon>Gaopeijiales</taxon>
        <taxon>Gaopeijiaceae</taxon>
        <taxon>Gaopeijia</taxon>
    </lineage>
</organism>
<keyword evidence="4" id="KW-1185">Reference proteome</keyword>
<dbReference type="InterPro" id="IPR006311">
    <property type="entry name" value="TAT_signal"/>
</dbReference>
<dbReference type="InterPro" id="IPR052900">
    <property type="entry name" value="Phospholipid_Metab_Enz"/>
</dbReference>
<proteinExistence type="predicted"/>
<gene>
    <name evidence="3" type="ORF">WI372_03195</name>
</gene>
<dbReference type="PROSITE" id="PS51318">
    <property type="entry name" value="TAT"/>
    <property type="match status" value="1"/>
</dbReference>
<dbReference type="CDD" id="cd07389">
    <property type="entry name" value="MPP_PhoD"/>
    <property type="match status" value="1"/>
</dbReference>
<dbReference type="InterPro" id="IPR018946">
    <property type="entry name" value="PhoD-like_MPP"/>
</dbReference>
<dbReference type="EMBL" id="JBBHLI010000001">
    <property type="protein sequence ID" value="MEK9499989.1"/>
    <property type="molecule type" value="Genomic_DNA"/>
</dbReference>
<reference evidence="3 4" key="1">
    <citation type="submission" date="2024-02" db="EMBL/GenBank/DDBJ databases">
        <title>A novel Gemmatimonadota bacterium.</title>
        <authorList>
            <person name="Du Z.-J."/>
            <person name="Ye Y.-Q."/>
        </authorList>
    </citation>
    <scope>NUCLEOTIDE SEQUENCE [LARGE SCALE GENOMIC DNA]</scope>
    <source>
        <strain evidence="3 4">DH-20</strain>
    </source>
</reference>
<dbReference type="Gene3D" id="2.60.40.380">
    <property type="entry name" value="Purple acid phosphatase-like, N-terminal"/>
    <property type="match status" value="1"/>
</dbReference>
<evidence type="ECO:0000313" key="4">
    <source>
        <dbReference type="Proteomes" id="UP001484239"/>
    </source>
</evidence>
<protein>
    <submittedName>
        <fullName evidence="3">Alkaline phosphatase D family protein</fullName>
    </submittedName>
</protein>
<accession>A0ABU9E5M7</accession>
<name>A0ABU9E5M7_9BACT</name>
<dbReference type="PANTHER" id="PTHR43606">
    <property type="entry name" value="PHOSPHATASE, PUTATIVE (AFU_ORTHOLOGUE AFUA_6G08710)-RELATED"/>
    <property type="match status" value="1"/>
</dbReference>
<dbReference type="Gene3D" id="3.60.21.70">
    <property type="entry name" value="PhoD-like phosphatase"/>
    <property type="match status" value="1"/>
</dbReference>
<dbReference type="Proteomes" id="UP001484239">
    <property type="component" value="Unassembled WGS sequence"/>
</dbReference>
<dbReference type="InterPro" id="IPR029052">
    <property type="entry name" value="Metallo-depent_PP-like"/>
</dbReference>
<dbReference type="SUPFAM" id="SSF56300">
    <property type="entry name" value="Metallo-dependent phosphatases"/>
    <property type="match status" value="1"/>
</dbReference>
<sequence length="536" mass="59317">MASDSLSRRGFLGLSLIAGAELAGGRGGLWLPSRGAPAIITSSRTRPLLPSGVQTGDVTDSRAVVWSRSDRPARMQVEWSTSERFTDVRTVRGPAALESSGYTAMIDLSGLPAGEQIVYRVRFESLEMPGDWSEPLIGRFRTAPAPGAVADRPIRLAWSGDEVGQGWGIDTDRGGMRIFDAIRRAEPDVFVHSGDIIYADQPLEAEVPLDDGTVWRNVVTEAKSKVAETLDEFRGNFAYNLDDPLTREFGASVPLIAQWDDHEVVNNWFPGMHLTDDDRYTVKSASLLAARARQALFEFVPMRRNPDESERIYRSFSWGPLLDVFVLDLRSYRGPNTSGLQAEQGPETAMMGDPQMEWLKRSLRESTATWKVIACDMPIGLVVRDFPRNGEPAFEAWANAEDGAPKGRELEVAELLSWMKREGIRNTVWITADVHYAAAHHYSPERGSFNDFDPFWEFVAGPMHAGTFGPNRLDATFGPEVRFNSVPDGFEGGRPPSDDLQFFGTLDIEPRTRALTAAIHDVTGALLWQTEIAAEG</sequence>
<dbReference type="InterPro" id="IPR038607">
    <property type="entry name" value="PhoD-like_sf"/>
</dbReference>
<dbReference type="Pfam" id="PF09423">
    <property type="entry name" value="PhoD"/>
    <property type="match status" value="1"/>
</dbReference>
<evidence type="ECO:0000259" key="2">
    <source>
        <dbReference type="Pfam" id="PF16655"/>
    </source>
</evidence>
<comment type="caution">
    <text evidence="3">The sequence shown here is derived from an EMBL/GenBank/DDBJ whole genome shotgun (WGS) entry which is preliminary data.</text>
</comment>
<feature type="domain" description="Phospholipase D N-terminal" evidence="2">
    <location>
        <begin position="52"/>
        <end position="142"/>
    </location>
</feature>
<dbReference type="PANTHER" id="PTHR43606:SF1">
    <property type="entry name" value="PHOD-LIKE PHOSPHATASE METALLOPHOSPHATASE DOMAIN-CONTAINING PROTEIN"/>
    <property type="match status" value="1"/>
</dbReference>
<dbReference type="RefSeq" id="WP_405277815.1">
    <property type="nucleotide sequence ID" value="NZ_JBBHLI010000001.1"/>
</dbReference>